<reference evidence="6 11" key="6">
    <citation type="submission" date="2020-09" db="EMBL/GenBank/DDBJ databases">
        <title>Carbapenem-Resistant Acinetobacter baumannii devoid of typical resistance factors.</title>
        <authorList>
            <person name="Hoffmann M."/>
            <person name="Luo Y."/>
            <person name="Strain E."/>
            <person name="Rand H."/>
            <person name="Javkar K.G."/>
        </authorList>
    </citation>
    <scope>NUCLEOTIDE SEQUENCE [LARGE SCALE GENOMIC DNA]</scope>
    <source>
        <strain evidence="6 11">CFSAN093705</strain>
    </source>
</reference>
<dbReference type="Proteomes" id="UP000516419">
    <property type="component" value="Chromosome"/>
</dbReference>
<evidence type="ECO:0000313" key="3">
    <source>
        <dbReference type="EMBL" id="MDR8431476.1"/>
    </source>
</evidence>
<evidence type="ECO:0000313" key="11">
    <source>
        <dbReference type="Proteomes" id="UP000516419"/>
    </source>
</evidence>
<dbReference type="RefSeq" id="WP_000008459.1">
    <property type="nucleotide sequence ID" value="NZ_AP024415.1"/>
</dbReference>
<reference evidence="2" key="3">
    <citation type="submission" date="2019-07" db="EMBL/GenBank/DDBJ databases">
        <title>Biological characteristics of mucoid Acinetobacter baumannii from a general hospital in China.</title>
        <authorList>
            <person name="Hua X."/>
            <person name="Yu Y."/>
        </authorList>
    </citation>
    <scope>NUCLEOTIDE SEQUENCE</scope>
    <source>
        <strain evidence="2">N41</strain>
        <strain evidence="3">N8</strain>
    </source>
</reference>
<accession>A0A059ZQ31</accession>
<sequence length="126" mass="14381">MSFITEQEAIEHVEGFDALSASDKAQYLQMAEAYLLARNVKPYEDATQVPEPLKTASYQIIKGIMKGDLYQGQEQALKRKKVKADTVETEKEYQDGSVKLSAIEQFILDLIKPYSKRKAVFFVRKI</sequence>
<proteinExistence type="predicted"/>
<dbReference type="OMA" id="GDIWSNQ"/>
<dbReference type="Proteomes" id="UP000634608">
    <property type="component" value="Unassembled WGS sequence"/>
</dbReference>
<dbReference type="KEGG" id="abw:BL01_18610"/>
<dbReference type="Proteomes" id="UP000439424">
    <property type="component" value="Unassembled WGS sequence"/>
</dbReference>
<dbReference type="EMBL" id="WPIP01000149">
    <property type="protein sequence ID" value="MVM93002.1"/>
    <property type="molecule type" value="Genomic_DNA"/>
</dbReference>
<reference evidence="4 10" key="4">
    <citation type="submission" date="2019-11" db="EMBL/GenBank/DDBJ databases">
        <title>Multidrug-resistant Acinetobacter baumannii moving toward extensively drug-resistant over fifteen years in South of Brazil.</title>
        <authorList>
            <person name="Fedrigo N.H."/>
            <person name="Cerdeira L."/>
            <person name="Fuga B."/>
            <person name="Marini P.V.B."/>
            <person name="Shinohara D.R."/>
            <person name="Carrara-Marroni F.E."/>
            <person name="Lincopan N."/>
            <person name="Tognim M.C.B."/>
        </authorList>
    </citation>
    <scope>NUCLEOTIDE SEQUENCE [LARGE SCALE GENOMIC DNA]</scope>
    <source>
        <strain evidence="4 10">Ac576</strain>
    </source>
</reference>
<evidence type="ECO:0000313" key="2">
    <source>
        <dbReference type="EMBL" id="MDR8262408.1"/>
    </source>
</evidence>
<evidence type="ECO:0000313" key="7">
    <source>
        <dbReference type="EMBL" id="SST18299.1"/>
    </source>
</evidence>
<dbReference type="EMBL" id="VMAF01000012">
    <property type="protein sequence ID" value="MDR8431476.1"/>
    <property type="molecule type" value="Genomic_DNA"/>
</dbReference>
<dbReference type="EMBL" id="VMBB01000037">
    <property type="protein sequence ID" value="MDR8262408.1"/>
    <property type="molecule type" value="Genomic_DNA"/>
</dbReference>
<organism evidence="4 10">
    <name type="scientific">Acinetobacter baumannii</name>
    <dbReference type="NCBI Taxonomy" id="470"/>
    <lineage>
        <taxon>Bacteria</taxon>
        <taxon>Pseudomonadati</taxon>
        <taxon>Pseudomonadota</taxon>
        <taxon>Gammaproteobacteria</taxon>
        <taxon>Moraxellales</taxon>
        <taxon>Moraxellaceae</taxon>
        <taxon>Acinetobacter</taxon>
        <taxon>Acinetobacter calcoaceticus/baumannii complex</taxon>
    </lineage>
</organism>
<dbReference type="EMBL" id="JACSVK010000034">
    <property type="protein sequence ID" value="MBD0220860.1"/>
    <property type="molecule type" value="Genomic_DNA"/>
</dbReference>
<reference evidence="5 8" key="1">
    <citation type="submission" date="2017-04" db="EMBL/GenBank/DDBJ databases">
        <title>Comparison of Acinetobacter baumannii whole genome sequences from two major hospitals in Kuwait.</title>
        <authorList>
            <person name="Nasser K."/>
            <person name="Habibi N."/>
            <person name="Khan M.W."/>
            <person name="Purohit P."/>
            <person name="Al-Obaid I."/>
            <person name="Dhar R."/>
            <person name="Al-Fouzan W."/>
            <person name="Mustafa A.S."/>
        </authorList>
    </citation>
    <scope>NUCLEOTIDE SEQUENCE [LARGE SCALE GENOMIC DNA]</scope>
    <source>
        <strain evidence="5 8">KUFAR57</strain>
    </source>
</reference>
<gene>
    <name evidence="5" type="ORF">B9W25_17360</name>
    <name evidence="3" type="ORF">FPK63_10360</name>
    <name evidence="2" type="ORF">FPK87_18335</name>
    <name evidence="6" type="ORF">FQZ18_13850</name>
    <name evidence="4" type="ORF">GNY86_15835</name>
    <name evidence="1" type="ORF">IAG11_13230</name>
    <name evidence="7" type="ORF">SAMEA104305318_00718</name>
</gene>
<dbReference type="OrthoDB" id="6690496at2"/>
<reference evidence="1" key="5">
    <citation type="submission" date="2020-08" db="EMBL/GenBank/DDBJ databases">
        <title>Diversity of carbapenem-resistant Acinetobacter baumannii and bacteriophage-mediated spread of the Oxa23 carbapenemase.</title>
        <authorList>
            <person name="Abouelfetouh A."/>
            <person name="Mattock J."/>
            <person name="Turner D."/>
            <person name="Li E."/>
            <person name="Evans B.A."/>
        </authorList>
    </citation>
    <scope>NUCLEOTIDE SEQUENCE</scope>
    <source>
        <strain evidence="1">A86</strain>
    </source>
</reference>
<evidence type="ECO:0000313" key="6">
    <source>
        <dbReference type="EMBL" id="QNV20831.1"/>
    </source>
</evidence>
<evidence type="ECO:0000313" key="8">
    <source>
        <dbReference type="Proteomes" id="UP000237823"/>
    </source>
</evidence>
<dbReference type="EMBL" id="UFMQ01000002">
    <property type="protein sequence ID" value="SST18299.1"/>
    <property type="molecule type" value="Genomic_DNA"/>
</dbReference>
<evidence type="ECO:0000313" key="10">
    <source>
        <dbReference type="Proteomes" id="UP000439424"/>
    </source>
</evidence>
<dbReference type="GeneID" id="92893045"/>
<reference evidence="7 9" key="2">
    <citation type="submission" date="2018-07" db="EMBL/GenBank/DDBJ databases">
        <authorList>
            <consortium name="Pathogen Informatics"/>
        </authorList>
    </citation>
    <scope>NUCLEOTIDE SEQUENCE [LARGE SCALE GENOMIC DNA]</scope>
    <source>
        <strain evidence="7 9">4300STDY7045823</strain>
    </source>
</reference>
<dbReference type="AlphaFoldDB" id="A0A059ZQ31"/>
<dbReference type="STRING" id="1096995.BJAB07104_01182"/>
<evidence type="ECO:0000313" key="5">
    <source>
        <dbReference type="EMBL" id="PRN30977.1"/>
    </source>
</evidence>
<evidence type="ECO:0000313" key="1">
    <source>
        <dbReference type="EMBL" id="MBD0220860.1"/>
    </source>
</evidence>
<dbReference type="EMBL" id="NEPB01000058">
    <property type="protein sequence ID" value="PRN30977.1"/>
    <property type="molecule type" value="Genomic_DNA"/>
</dbReference>
<dbReference type="Proteomes" id="UP000252694">
    <property type="component" value="Unassembled WGS sequence"/>
</dbReference>
<dbReference type="Proteomes" id="UP000237823">
    <property type="component" value="Unassembled WGS sequence"/>
</dbReference>
<dbReference type="EMBL" id="CP061525">
    <property type="protein sequence ID" value="QNV20831.1"/>
    <property type="molecule type" value="Genomic_DNA"/>
</dbReference>
<protein>
    <submittedName>
        <fullName evidence="4">Uncharacterized protein</fullName>
    </submittedName>
</protein>
<evidence type="ECO:0000313" key="4">
    <source>
        <dbReference type="EMBL" id="MVM93002.1"/>
    </source>
</evidence>
<name>A0A059ZQ31_ACIBA</name>
<evidence type="ECO:0000313" key="9">
    <source>
        <dbReference type="Proteomes" id="UP000252694"/>
    </source>
</evidence>